<dbReference type="EMBL" id="JAUJEB010000002">
    <property type="protein sequence ID" value="MDN5213089.1"/>
    <property type="molecule type" value="Genomic_DNA"/>
</dbReference>
<evidence type="ECO:0000256" key="2">
    <source>
        <dbReference type="ARBA" id="ARBA00022475"/>
    </source>
</evidence>
<protein>
    <submittedName>
        <fullName evidence="9">ABC transporter permease</fullName>
    </submittedName>
</protein>
<gene>
    <name evidence="9" type="ORF">QQ020_13565</name>
</gene>
<feature type="transmembrane region" description="Helical" evidence="6">
    <location>
        <begin position="284"/>
        <end position="305"/>
    </location>
</feature>
<evidence type="ECO:0000256" key="3">
    <source>
        <dbReference type="ARBA" id="ARBA00022692"/>
    </source>
</evidence>
<reference evidence="9" key="1">
    <citation type="submission" date="2023-06" db="EMBL/GenBank/DDBJ databases">
        <title>Genomic of Agaribacillus aureum.</title>
        <authorList>
            <person name="Wang G."/>
        </authorList>
    </citation>
    <scope>NUCLEOTIDE SEQUENCE</scope>
    <source>
        <strain evidence="9">BMA12</strain>
    </source>
</reference>
<evidence type="ECO:0000259" key="7">
    <source>
        <dbReference type="Pfam" id="PF02687"/>
    </source>
</evidence>
<keyword evidence="2" id="KW-1003">Cell membrane</keyword>
<feature type="transmembrane region" description="Helical" evidence="6">
    <location>
        <begin position="671"/>
        <end position="695"/>
    </location>
</feature>
<comment type="subcellular location">
    <subcellularLocation>
        <location evidence="1">Cell membrane</location>
        <topology evidence="1">Multi-pass membrane protein</topology>
    </subcellularLocation>
</comment>
<feature type="domain" description="ABC3 transporter permease C-terminal" evidence="7">
    <location>
        <begin position="289"/>
        <end position="403"/>
    </location>
</feature>
<evidence type="ECO:0000256" key="1">
    <source>
        <dbReference type="ARBA" id="ARBA00004651"/>
    </source>
</evidence>
<comment type="caution">
    <text evidence="9">The sequence shown here is derived from an EMBL/GenBank/DDBJ whole genome shotgun (WGS) entry which is preliminary data.</text>
</comment>
<feature type="domain" description="MacB-like periplasmic core" evidence="8">
    <location>
        <begin position="20"/>
        <end position="236"/>
    </location>
</feature>
<keyword evidence="5 6" id="KW-0472">Membrane</keyword>
<evidence type="ECO:0000256" key="4">
    <source>
        <dbReference type="ARBA" id="ARBA00022989"/>
    </source>
</evidence>
<sequence length="794" mass="90192">MFKNYLKVTFRIFRKEKVFSLINLFGLVLGFTCCLLIFLFVQDELSYDKFHKDGDRIYRVASAYMREGRWEPYATNSWPTAELLKTNFSEIEELVRIRRRQDIVEYKEKRISEERVATVEENFLEVFSFELVAGNRQEALKGSNKVVITESIARKYFENEDPIGKIFKINDDQFQLMVTGVMKDMPPNSHFHFDFLISGETARSIAPEALFTNVGFDSQWVYIKASKNFDPGLMEAEFPRFIDDHLSAIFTSANFKLFLQPLLDIHLKSDLGLEIEANGNIDHLYIFSVIAIFTLLIACINYMNLTTARSVRRAREVGMRKVLGAGQSHLVNQFLSESFLMTFLAILFSLALTFLVLPVFNAFSGKEISRGFLFSYEVVAAAIILLVAVGLLAGTYPYFILSSFKPLNTLKGRYISGNSGVMLRKGLVILQFGISIGLIIATGITYRQLQFLRNKDLGINKDLLVAVPMRTMERSQLETVKNDLLTNAAIKSVGTCNMKLPGWISNSTYYEAEGVPIDQEARKSMKIIRVDPEFFESIEGEFIAGRNFSKSITTDMSEAVILNEAAVNQLGWQEPIGSWLKLGRRKRTTIGIVKDFHFESLHRRIPPTIFVLSDSFLNWIYVKIAPDNIPTSLAHIEKVYSKFVRDRDFIYSFVDEDVRNQYNAEDKFMKIFIIFTLLAVAIACLGIFGLVSFMAERKSKEIGIRKVLGASVGGVSFLLIKEFILLLLVASTISWPFTYYFMNGWLTEFIYRTSISIDLFFVATLLALLIAICSTGVKALAAALANPINALREE</sequence>
<dbReference type="InterPro" id="IPR025857">
    <property type="entry name" value="MacB_PCD"/>
</dbReference>
<keyword evidence="3 6" id="KW-0812">Transmembrane</keyword>
<keyword evidence="10" id="KW-1185">Reference proteome</keyword>
<feature type="transmembrane region" description="Helical" evidence="6">
    <location>
        <begin position="422"/>
        <end position="446"/>
    </location>
</feature>
<feature type="transmembrane region" description="Helical" evidence="6">
    <location>
        <begin position="21"/>
        <end position="41"/>
    </location>
</feature>
<feature type="transmembrane region" description="Helical" evidence="6">
    <location>
        <begin position="380"/>
        <end position="401"/>
    </location>
</feature>
<evidence type="ECO:0000256" key="6">
    <source>
        <dbReference type="SAM" id="Phobius"/>
    </source>
</evidence>
<evidence type="ECO:0000256" key="5">
    <source>
        <dbReference type="ARBA" id="ARBA00023136"/>
    </source>
</evidence>
<dbReference type="PANTHER" id="PTHR30572:SF18">
    <property type="entry name" value="ABC-TYPE MACROLIDE FAMILY EXPORT SYSTEM PERMEASE COMPONENT 2"/>
    <property type="match status" value="1"/>
</dbReference>
<dbReference type="Proteomes" id="UP001172083">
    <property type="component" value="Unassembled WGS sequence"/>
</dbReference>
<accession>A0ABT8L5T5</accession>
<evidence type="ECO:0000313" key="10">
    <source>
        <dbReference type="Proteomes" id="UP001172083"/>
    </source>
</evidence>
<feature type="transmembrane region" description="Helical" evidence="6">
    <location>
        <begin position="749"/>
        <end position="772"/>
    </location>
</feature>
<dbReference type="InterPro" id="IPR050250">
    <property type="entry name" value="Macrolide_Exporter_MacB"/>
</dbReference>
<dbReference type="PANTHER" id="PTHR30572">
    <property type="entry name" value="MEMBRANE COMPONENT OF TRANSPORTER-RELATED"/>
    <property type="match status" value="1"/>
</dbReference>
<dbReference type="Pfam" id="PF12704">
    <property type="entry name" value="MacB_PCD"/>
    <property type="match status" value="1"/>
</dbReference>
<evidence type="ECO:0000259" key="8">
    <source>
        <dbReference type="Pfam" id="PF12704"/>
    </source>
</evidence>
<feature type="transmembrane region" description="Helical" evidence="6">
    <location>
        <begin position="339"/>
        <end position="360"/>
    </location>
</feature>
<proteinExistence type="predicted"/>
<name>A0ABT8L5T5_9BACT</name>
<organism evidence="9 10">
    <name type="scientific">Agaribacillus aureus</name>
    <dbReference type="NCBI Taxonomy" id="3051825"/>
    <lineage>
        <taxon>Bacteria</taxon>
        <taxon>Pseudomonadati</taxon>
        <taxon>Bacteroidota</taxon>
        <taxon>Cytophagia</taxon>
        <taxon>Cytophagales</taxon>
        <taxon>Splendidivirgaceae</taxon>
        <taxon>Agaribacillus</taxon>
    </lineage>
</organism>
<keyword evidence="4 6" id="KW-1133">Transmembrane helix</keyword>
<feature type="transmembrane region" description="Helical" evidence="6">
    <location>
        <begin position="707"/>
        <end position="729"/>
    </location>
</feature>
<dbReference type="RefSeq" id="WP_346758429.1">
    <property type="nucleotide sequence ID" value="NZ_JAUJEB010000002.1"/>
</dbReference>
<dbReference type="InterPro" id="IPR003838">
    <property type="entry name" value="ABC3_permease_C"/>
</dbReference>
<dbReference type="Pfam" id="PF02687">
    <property type="entry name" value="FtsX"/>
    <property type="match status" value="2"/>
</dbReference>
<feature type="domain" description="ABC3 transporter permease C-terminal" evidence="7">
    <location>
        <begin position="673"/>
        <end position="775"/>
    </location>
</feature>
<evidence type="ECO:0000313" key="9">
    <source>
        <dbReference type="EMBL" id="MDN5213089.1"/>
    </source>
</evidence>